<keyword evidence="1 2" id="KW-0732">Signal</keyword>
<evidence type="ECO:0000313" key="5">
    <source>
        <dbReference type="Proteomes" id="UP000254889"/>
    </source>
</evidence>
<accession>A0A345ZXM2</accession>
<dbReference type="KEGG" id="ptaw:DW352_14750"/>
<feature type="domain" description="Solute-binding protein family 3/N-terminal" evidence="3">
    <location>
        <begin position="35"/>
        <end position="252"/>
    </location>
</feature>
<protein>
    <recommendedName>
        <fullName evidence="3">Solute-binding protein family 3/N-terminal domain-containing protein</fullName>
    </recommendedName>
</protein>
<keyword evidence="5" id="KW-1185">Reference proteome</keyword>
<dbReference type="PANTHER" id="PTHR35936">
    <property type="entry name" value="MEMBRANE-BOUND LYTIC MUREIN TRANSGLYCOSYLASE F"/>
    <property type="match status" value="1"/>
</dbReference>
<organism evidence="4 5">
    <name type="scientific">Pseudolabrys taiwanensis</name>
    <dbReference type="NCBI Taxonomy" id="331696"/>
    <lineage>
        <taxon>Bacteria</taxon>
        <taxon>Pseudomonadati</taxon>
        <taxon>Pseudomonadota</taxon>
        <taxon>Alphaproteobacteria</taxon>
        <taxon>Hyphomicrobiales</taxon>
        <taxon>Xanthobacteraceae</taxon>
        <taxon>Pseudolabrys</taxon>
    </lineage>
</organism>
<dbReference type="InterPro" id="IPR001638">
    <property type="entry name" value="Solute-binding_3/MltF_N"/>
</dbReference>
<proteinExistence type="predicted"/>
<dbReference type="Proteomes" id="UP000254889">
    <property type="component" value="Chromosome"/>
</dbReference>
<feature type="signal peptide" evidence="2">
    <location>
        <begin position="1"/>
        <end position="27"/>
    </location>
</feature>
<dbReference type="Pfam" id="PF00497">
    <property type="entry name" value="SBP_bac_3"/>
    <property type="match status" value="1"/>
</dbReference>
<feature type="chain" id="PRO_5016633576" description="Solute-binding protein family 3/N-terminal domain-containing protein" evidence="2">
    <location>
        <begin position="28"/>
        <end position="253"/>
    </location>
</feature>
<dbReference type="EMBL" id="CP031417">
    <property type="protein sequence ID" value="AXK81669.1"/>
    <property type="molecule type" value="Genomic_DNA"/>
</dbReference>
<evidence type="ECO:0000313" key="4">
    <source>
        <dbReference type="EMBL" id="AXK81669.1"/>
    </source>
</evidence>
<dbReference type="OrthoDB" id="6192933at2"/>
<dbReference type="SMART" id="SM00062">
    <property type="entry name" value="PBPb"/>
    <property type="match status" value="1"/>
</dbReference>
<evidence type="ECO:0000256" key="2">
    <source>
        <dbReference type="SAM" id="SignalP"/>
    </source>
</evidence>
<reference evidence="4 5" key="1">
    <citation type="submission" date="2018-07" db="EMBL/GenBank/DDBJ databases">
        <authorList>
            <person name="Quirk P.G."/>
            <person name="Krulwich T.A."/>
        </authorList>
    </citation>
    <scope>NUCLEOTIDE SEQUENCE [LARGE SCALE GENOMIC DNA]</scope>
    <source>
        <strain evidence="4 5">CC-BB4</strain>
    </source>
</reference>
<evidence type="ECO:0000256" key="1">
    <source>
        <dbReference type="ARBA" id="ARBA00022729"/>
    </source>
</evidence>
<dbReference type="Gene3D" id="3.40.190.10">
    <property type="entry name" value="Periplasmic binding protein-like II"/>
    <property type="match status" value="2"/>
</dbReference>
<dbReference type="SUPFAM" id="SSF53850">
    <property type="entry name" value="Periplasmic binding protein-like II"/>
    <property type="match status" value="1"/>
</dbReference>
<evidence type="ECO:0000259" key="3">
    <source>
        <dbReference type="SMART" id="SM00062"/>
    </source>
</evidence>
<name>A0A345ZXM2_9HYPH</name>
<dbReference type="PANTHER" id="PTHR35936:SF19">
    <property type="entry name" value="AMINO-ACID-BINDING PROTEIN YXEM-RELATED"/>
    <property type="match status" value="1"/>
</dbReference>
<sequence>MQVKQAIKLLAVALLAALSFTRSPLGAASVAAAETVRVAHDQRFPPFAEVVDGHSAGLAVDVLKAAATQAGLELVLVPVPFVEVQKTLEDGRADAIFPLAINPERVKLFDFSAPLVVTGGALFVRSGAPTPDFAALTGKTVTTPKTGPLAEYIAKRYPDVKLLVTANYDESLNQLVSGQADAAALNFQAGARIARMVVPGKVTEPKTLFWELPLAVAVPKGRRADLVDKLNGGIAAIRADGTWQKINDAYLAQ</sequence>
<dbReference type="AlphaFoldDB" id="A0A345ZXM2"/>
<gene>
    <name evidence="4" type="ORF">DW352_14750</name>
</gene>